<feature type="transmembrane region" description="Helical" evidence="2">
    <location>
        <begin position="25"/>
        <end position="47"/>
    </location>
</feature>
<dbReference type="AlphaFoldDB" id="A0A5P8NYY2"/>
<gene>
    <name evidence="3" type="ORF">FJR48_02505</name>
</gene>
<evidence type="ECO:0000313" key="3">
    <source>
        <dbReference type="EMBL" id="QFR48653.1"/>
    </source>
</evidence>
<sequence length="378" mass="44329">MKHIGHIKQVKQFLRVLKLSNYKKYVYIFSLLFLFSIGFHLTVWNVISKKVLLTDKQIYRGDLGRTSFKVDSINSRPSYLVKEARNLPKKHIVYKDLKPRETVDVITIGDSFANAATQGINPYFQDYIATYNDFKVLNILPHFGNFIETIAVFYNSGLLDELSPKAIVIESVERFCIPRFISKLDLSKNIDKSRLKKILAKGINFYQTKDPYISFINSQNFRAASFNIQRVYNNYGNYKFAILSPMKRDYFSTKDSNTLLFHREDIENNYLITNENIQSLNNNFNKLANKLKNKGIKLYFMPAVDKYNLYEPYIENNSYPKSQFFEILRGLPKEYELIDTKAILSQELKKGVKDLYYADDTHWSYKASEAIFKKVKFE</sequence>
<protein>
    <recommendedName>
        <fullName evidence="5">AlgX/AlgJ SGNH hydrolase-like domain-containing protein</fullName>
    </recommendedName>
</protein>
<evidence type="ECO:0000313" key="4">
    <source>
        <dbReference type="Proteomes" id="UP000326944"/>
    </source>
</evidence>
<organism evidence="3 4">
    <name type="scientific">Sulfurimonas lithotrophica</name>
    <dbReference type="NCBI Taxonomy" id="2590022"/>
    <lineage>
        <taxon>Bacteria</taxon>
        <taxon>Pseudomonadati</taxon>
        <taxon>Campylobacterota</taxon>
        <taxon>Epsilonproteobacteria</taxon>
        <taxon>Campylobacterales</taxon>
        <taxon>Sulfurimonadaceae</taxon>
        <taxon>Sulfurimonas</taxon>
    </lineage>
</organism>
<keyword evidence="1" id="KW-0175">Coiled coil</keyword>
<keyword evidence="2" id="KW-1133">Transmembrane helix</keyword>
<proteinExistence type="predicted"/>
<keyword evidence="2" id="KW-0472">Membrane</keyword>
<dbReference type="OrthoDB" id="5349247at2"/>
<accession>A0A5P8NYY2</accession>
<name>A0A5P8NYY2_9BACT</name>
<evidence type="ECO:0008006" key="5">
    <source>
        <dbReference type="Google" id="ProtNLM"/>
    </source>
</evidence>
<feature type="coiled-coil region" evidence="1">
    <location>
        <begin position="263"/>
        <end position="294"/>
    </location>
</feature>
<evidence type="ECO:0000256" key="1">
    <source>
        <dbReference type="SAM" id="Coils"/>
    </source>
</evidence>
<dbReference type="Proteomes" id="UP000326944">
    <property type="component" value="Chromosome"/>
</dbReference>
<reference evidence="3 4" key="1">
    <citation type="submission" date="2019-09" db="EMBL/GenBank/DDBJ databases">
        <title>Sulfurimonas gotlandica sp. nov., a chemoautotrophic and psychrotolerant epsilonproteobacterium isolated from a pelagic redoxcline, and an emended description of the genus Sulfurimonas.</title>
        <authorList>
            <person name="Wang S."/>
            <person name="Jiang L."/>
            <person name="Shao S."/>
        </authorList>
    </citation>
    <scope>NUCLEOTIDE SEQUENCE [LARGE SCALE GENOMIC DNA]</scope>
    <source>
        <strain evidence="3 4">GYSZ_1</strain>
    </source>
</reference>
<keyword evidence="4" id="KW-1185">Reference proteome</keyword>
<evidence type="ECO:0000256" key="2">
    <source>
        <dbReference type="SAM" id="Phobius"/>
    </source>
</evidence>
<keyword evidence="2" id="KW-0812">Transmembrane</keyword>
<dbReference type="KEGG" id="sulg:FJR48_02505"/>
<dbReference type="EMBL" id="CP043617">
    <property type="protein sequence ID" value="QFR48653.1"/>
    <property type="molecule type" value="Genomic_DNA"/>
</dbReference>